<comment type="similarity">
    <text evidence="3">Belongs to the Cu-Zn superoxide dismutase family.</text>
</comment>
<evidence type="ECO:0000256" key="3">
    <source>
        <dbReference type="ARBA" id="ARBA00010457"/>
    </source>
</evidence>
<name>A0A8K0J6D6_9HYPO</name>
<evidence type="ECO:0000256" key="7">
    <source>
        <dbReference type="ARBA" id="ARBA00049204"/>
    </source>
</evidence>
<keyword evidence="8" id="KW-0732">Signal</keyword>
<dbReference type="SUPFAM" id="SSF49329">
    <property type="entry name" value="Cu,Zn superoxide dismutase-like"/>
    <property type="match status" value="1"/>
</dbReference>
<dbReference type="AlphaFoldDB" id="A0A8K0J6D6"/>
<dbReference type="Proteomes" id="UP000811619">
    <property type="component" value="Unassembled WGS sequence"/>
</dbReference>
<keyword evidence="5" id="KW-0964">Secreted</keyword>
<feature type="signal peptide" evidence="8">
    <location>
        <begin position="1"/>
        <end position="17"/>
    </location>
</feature>
<dbReference type="EC" id="1.15.1.1" evidence="4"/>
<dbReference type="InterPro" id="IPR036423">
    <property type="entry name" value="SOD-like_Cu/Zn_dom_sf"/>
</dbReference>
<comment type="subcellular location">
    <subcellularLocation>
        <location evidence="1">Cell envelope</location>
    </subcellularLocation>
    <subcellularLocation>
        <location evidence="2">Secreted</location>
    </subcellularLocation>
</comment>
<protein>
    <recommendedName>
        <fullName evidence="4">superoxide dismutase</fullName>
        <ecNumber evidence="4">1.15.1.1</ecNumber>
    </recommendedName>
</protein>
<proteinExistence type="inferred from homology"/>
<comment type="caution">
    <text evidence="9">The sequence shown here is derived from an EMBL/GenBank/DDBJ whole genome shotgun (WGS) entry which is preliminary data.</text>
</comment>
<dbReference type="OrthoDB" id="159229at2759"/>
<dbReference type="EMBL" id="SRPY01000304">
    <property type="protein sequence ID" value="KAG5926092.1"/>
    <property type="molecule type" value="Genomic_DNA"/>
</dbReference>
<dbReference type="GO" id="GO:0004784">
    <property type="term" value="F:superoxide dismutase activity"/>
    <property type="evidence" value="ECO:0007669"/>
    <property type="project" value="UniProtKB-EC"/>
</dbReference>
<gene>
    <name evidence="9" type="ORF">E4U42_003661</name>
</gene>
<organism evidence="9 10">
    <name type="scientific">Claviceps africana</name>
    <dbReference type="NCBI Taxonomy" id="83212"/>
    <lineage>
        <taxon>Eukaryota</taxon>
        <taxon>Fungi</taxon>
        <taxon>Dikarya</taxon>
        <taxon>Ascomycota</taxon>
        <taxon>Pezizomycotina</taxon>
        <taxon>Sordariomycetes</taxon>
        <taxon>Hypocreomycetidae</taxon>
        <taxon>Hypocreales</taxon>
        <taxon>Clavicipitaceae</taxon>
        <taxon>Claviceps</taxon>
    </lineage>
</organism>
<keyword evidence="6" id="KW-0049">Antioxidant</keyword>
<evidence type="ECO:0000256" key="8">
    <source>
        <dbReference type="SAM" id="SignalP"/>
    </source>
</evidence>
<comment type="catalytic activity">
    <reaction evidence="7">
        <text>2 superoxide + 2 H(+) = H2O2 + O2</text>
        <dbReference type="Rhea" id="RHEA:20696"/>
        <dbReference type="ChEBI" id="CHEBI:15378"/>
        <dbReference type="ChEBI" id="CHEBI:15379"/>
        <dbReference type="ChEBI" id="CHEBI:16240"/>
        <dbReference type="ChEBI" id="CHEBI:18421"/>
        <dbReference type="EC" id="1.15.1.1"/>
    </reaction>
</comment>
<evidence type="ECO:0000313" key="9">
    <source>
        <dbReference type="EMBL" id="KAG5926092.1"/>
    </source>
</evidence>
<reference evidence="9" key="1">
    <citation type="journal article" date="2020" name="bioRxiv">
        <title>Whole genome comparisons of ergot fungi reveals the divergence and evolution of species within the genus Claviceps are the result of varying mechanisms driving genome evolution and host range expansion.</title>
        <authorList>
            <person name="Wyka S.A."/>
            <person name="Mondo S.J."/>
            <person name="Liu M."/>
            <person name="Dettman J."/>
            <person name="Nalam V."/>
            <person name="Broders K.D."/>
        </authorList>
    </citation>
    <scope>NUCLEOTIDE SEQUENCE</scope>
    <source>
        <strain evidence="9">CCC 489</strain>
    </source>
</reference>
<sequence length="187" mass="20399">MRFAALFLGGLPALCAAQFLTTDAQVVENNPRRVFQATLPRDAFDKGHLDGNVRGTVRAQRGPDGKGVKYKVHFENLPKEGGPFLYHVHVNPVPADGNCTATLGHLDPYHRGDKTPCDSSKPQTCEVGDLSGKYGAAAKDPFSAEYVDLYSSLDENNIAFIGNRSIVFHFADKKRITCANFELVKGC</sequence>
<dbReference type="Gene3D" id="2.60.40.200">
    <property type="entry name" value="Superoxide dismutase, copper/zinc binding domain"/>
    <property type="match status" value="1"/>
</dbReference>
<dbReference type="GO" id="GO:0005576">
    <property type="term" value="C:extracellular region"/>
    <property type="evidence" value="ECO:0007669"/>
    <property type="project" value="UniProtKB-SubCell"/>
</dbReference>
<evidence type="ECO:0000256" key="5">
    <source>
        <dbReference type="ARBA" id="ARBA00022525"/>
    </source>
</evidence>
<dbReference type="FunFam" id="2.60.40.200:FF:000007">
    <property type="entry name" value="Cell surface Cu-only superoxide dismutase 5"/>
    <property type="match status" value="1"/>
</dbReference>
<evidence type="ECO:0000256" key="4">
    <source>
        <dbReference type="ARBA" id="ARBA00012682"/>
    </source>
</evidence>
<evidence type="ECO:0000256" key="2">
    <source>
        <dbReference type="ARBA" id="ARBA00004613"/>
    </source>
</evidence>
<evidence type="ECO:0000256" key="6">
    <source>
        <dbReference type="ARBA" id="ARBA00022862"/>
    </source>
</evidence>
<feature type="chain" id="PRO_5035456288" description="superoxide dismutase" evidence="8">
    <location>
        <begin position="18"/>
        <end position="187"/>
    </location>
</feature>
<dbReference type="GO" id="GO:0046872">
    <property type="term" value="F:metal ion binding"/>
    <property type="evidence" value="ECO:0007669"/>
    <property type="project" value="InterPro"/>
</dbReference>
<keyword evidence="10" id="KW-1185">Reference proteome</keyword>
<evidence type="ECO:0000256" key="1">
    <source>
        <dbReference type="ARBA" id="ARBA00004196"/>
    </source>
</evidence>
<accession>A0A8K0J6D6</accession>
<evidence type="ECO:0000313" key="10">
    <source>
        <dbReference type="Proteomes" id="UP000811619"/>
    </source>
</evidence>